<accession>A0ABU7V0K7</accession>
<evidence type="ECO:0000256" key="19">
    <source>
        <dbReference type="SAM" id="Phobius"/>
    </source>
</evidence>
<evidence type="ECO:0000256" key="17">
    <source>
        <dbReference type="ARBA" id="ARBA00023264"/>
    </source>
</evidence>
<feature type="transmembrane region" description="Helical" evidence="19">
    <location>
        <begin position="27"/>
        <end position="45"/>
    </location>
</feature>
<feature type="transmembrane region" description="Helical" evidence="19">
    <location>
        <begin position="186"/>
        <end position="208"/>
    </location>
</feature>
<evidence type="ECO:0000256" key="7">
    <source>
        <dbReference type="ARBA" id="ARBA00019373"/>
    </source>
</evidence>
<dbReference type="EMBL" id="JAZHBO010000002">
    <property type="protein sequence ID" value="MEF2156312.1"/>
    <property type="molecule type" value="Genomic_DNA"/>
</dbReference>
<keyword evidence="9" id="KW-0444">Lipid biosynthesis</keyword>
<evidence type="ECO:0000256" key="9">
    <source>
        <dbReference type="ARBA" id="ARBA00022516"/>
    </source>
</evidence>
<dbReference type="Pfam" id="PF01148">
    <property type="entry name" value="CTP_transf_1"/>
    <property type="match status" value="1"/>
</dbReference>
<keyword evidence="10 18" id="KW-0808">Transferase</keyword>
<comment type="caution">
    <text evidence="20">The sequence shown here is derived from an EMBL/GenBank/DDBJ whole genome shotgun (WGS) entry which is preliminary data.</text>
</comment>
<protein>
    <recommendedName>
        <fullName evidence="7 18">Phosphatidate cytidylyltransferase</fullName>
        <ecNumber evidence="6 18">2.7.7.41</ecNumber>
    </recommendedName>
</protein>
<evidence type="ECO:0000313" key="20">
    <source>
        <dbReference type="EMBL" id="MEF2156312.1"/>
    </source>
</evidence>
<evidence type="ECO:0000256" key="10">
    <source>
        <dbReference type="ARBA" id="ARBA00022679"/>
    </source>
</evidence>
<keyword evidence="16" id="KW-0594">Phospholipid biosynthesis</keyword>
<evidence type="ECO:0000256" key="15">
    <source>
        <dbReference type="ARBA" id="ARBA00023136"/>
    </source>
</evidence>
<comment type="subcellular location">
    <subcellularLocation>
        <location evidence="2">Cell membrane</location>
        <topology evidence="2">Multi-pass membrane protein</topology>
    </subcellularLocation>
</comment>
<sequence>MKQRILSALLMTPVAIALILLVPTPWFIALVAVVLAVGLWEWFTLSAVTDTLSRSLLVAANLAVMTAMVWSSRTDAGNSTALFELFVLFAAIWWVVSPLWFRFRHIGTNHHSWARVGKLLVGSIATLGAWAAMAWIHGSEPMGRQWLLAALVSVWSADTGAYFAGKYLGKRKLAPNISPNKTIEGLIGGLVACIAVGLLFALFAGMTAAQVPKVALALLIAGAYSVIGDLVESLLKRQIGAKDSGNVIPGHGGVLDRVDGVLAAMPIFALCKALLGF</sequence>
<dbReference type="InterPro" id="IPR000374">
    <property type="entry name" value="PC_trans"/>
</dbReference>
<dbReference type="GO" id="GO:0004605">
    <property type="term" value="F:phosphatidate cytidylyltransferase activity"/>
    <property type="evidence" value="ECO:0007669"/>
    <property type="project" value="UniProtKB-EC"/>
</dbReference>
<keyword evidence="14" id="KW-0443">Lipid metabolism</keyword>
<gene>
    <name evidence="20" type="ORF">V3390_08765</name>
</gene>
<keyword evidence="15 19" id="KW-0472">Membrane</keyword>
<evidence type="ECO:0000256" key="16">
    <source>
        <dbReference type="ARBA" id="ARBA00023209"/>
    </source>
</evidence>
<dbReference type="PROSITE" id="PS01315">
    <property type="entry name" value="CDS"/>
    <property type="match status" value="1"/>
</dbReference>
<dbReference type="PANTHER" id="PTHR46382:SF1">
    <property type="entry name" value="PHOSPHATIDATE CYTIDYLYLTRANSFERASE"/>
    <property type="match status" value="1"/>
</dbReference>
<keyword evidence="17" id="KW-1208">Phospholipid metabolism</keyword>
<evidence type="ECO:0000256" key="18">
    <source>
        <dbReference type="RuleBase" id="RU003938"/>
    </source>
</evidence>
<comment type="pathway">
    <text evidence="3 18">Phospholipid metabolism; CDP-diacylglycerol biosynthesis; CDP-diacylglycerol from sn-glycerol 3-phosphate: step 3/3.</text>
</comment>
<comment type="similarity">
    <text evidence="5 18">Belongs to the CDS family.</text>
</comment>
<feature type="transmembrane region" description="Helical" evidence="19">
    <location>
        <begin position="145"/>
        <end position="165"/>
    </location>
</feature>
<evidence type="ECO:0000256" key="4">
    <source>
        <dbReference type="ARBA" id="ARBA00005189"/>
    </source>
</evidence>
<dbReference type="RefSeq" id="WP_331704126.1">
    <property type="nucleotide sequence ID" value="NZ_JAZHBO010000002.1"/>
</dbReference>
<evidence type="ECO:0000256" key="13">
    <source>
        <dbReference type="ARBA" id="ARBA00022989"/>
    </source>
</evidence>
<name>A0ABU7V0K7_9GAMM</name>
<keyword evidence="12 18" id="KW-0548">Nucleotidyltransferase</keyword>
<comment type="catalytic activity">
    <reaction evidence="1 18">
        <text>a 1,2-diacyl-sn-glycero-3-phosphate + CTP + H(+) = a CDP-1,2-diacyl-sn-glycerol + diphosphate</text>
        <dbReference type="Rhea" id="RHEA:16229"/>
        <dbReference type="ChEBI" id="CHEBI:15378"/>
        <dbReference type="ChEBI" id="CHEBI:33019"/>
        <dbReference type="ChEBI" id="CHEBI:37563"/>
        <dbReference type="ChEBI" id="CHEBI:58332"/>
        <dbReference type="ChEBI" id="CHEBI:58608"/>
        <dbReference type="EC" id="2.7.7.41"/>
    </reaction>
</comment>
<evidence type="ECO:0000256" key="1">
    <source>
        <dbReference type="ARBA" id="ARBA00001698"/>
    </source>
</evidence>
<evidence type="ECO:0000256" key="3">
    <source>
        <dbReference type="ARBA" id="ARBA00005119"/>
    </source>
</evidence>
<feature type="transmembrane region" description="Helical" evidence="19">
    <location>
        <begin position="52"/>
        <end position="70"/>
    </location>
</feature>
<keyword evidence="13 19" id="KW-1133">Transmembrane helix</keyword>
<evidence type="ECO:0000313" key="21">
    <source>
        <dbReference type="Proteomes" id="UP001356170"/>
    </source>
</evidence>
<proteinExistence type="inferred from homology"/>
<feature type="transmembrane region" description="Helical" evidence="19">
    <location>
        <begin position="113"/>
        <end position="133"/>
    </location>
</feature>
<evidence type="ECO:0000256" key="12">
    <source>
        <dbReference type="ARBA" id="ARBA00022695"/>
    </source>
</evidence>
<dbReference type="PANTHER" id="PTHR46382">
    <property type="entry name" value="PHOSPHATIDATE CYTIDYLYLTRANSFERASE"/>
    <property type="match status" value="1"/>
</dbReference>
<reference evidence="20 21" key="1">
    <citation type="submission" date="2024-01" db="EMBL/GenBank/DDBJ databases">
        <title>Novel species of the genus Luteimonas isolated from rivers.</title>
        <authorList>
            <person name="Lu H."/>
        </authorList>
    </citation>
    <scope>NUCLEOTIDE SEQUENCE [LARGE SCALE GENOMIC DNA]</scope>
    <source>
        <strain evidence="20 21">FXH3W</strain>
    </source>
</reference>
<comment type="pathway">
    <text evidence="4">Lipid metabolism.</text>
</comment>
<keyword evidence="21" id="KW-1185">Reference proteome</keyword>
<keyword evidence="8" id="KW-1003">Cell membrane</keyword>
<evidence type="ECO:0000256" key="6">
    <source>
        <dbReference type="ARBA" id="ARBA00012487"/>
    </source>
</evidence>
<evidence type="ECO:0000256" key="5">
    <source>
        <dbReference type="ARBA" id="ARBA00010185"/>
    </source>
</evidence>
<organism evidence="20 21">
    <name type="scientific">Aquilutibacter rugosus</name>
    <dbReference type="NCBI Taxonomy" id="3115820"/>
    <lineage>
        <taxon>Bacteria</taxon>
        <taxon>Pseudomonadati</taxon>
        <taxon>Pseudomonadota</taxon>
        <taxon>Gammaproteobacteria</taxon>
        <taxon>Lysobacterales</taxon>
        <taxon>Lysobacteraceae</taxon>
        <taxon>Aquilutibacter</taxon>
    </lineage>
</organism>
<evidence type="ECO:0000256" key="14">
    <source>
        <dbReference type="ARBA" id="ARBA00023098"/>
    </source>
</evidence>
<feature type="transmembrane region" description="Helical" evidence="19">
    <location>
        <begin position="214"/>
        <end position="235"/>
    </location>
</feature>
<feature type="transmembrane region" description="Helical" evidence="19">
    <location>
        <begin position="82"/>
        <end position="101"/>
    </location>
</feature>
<evidence type="ECO:0000256" key="2">
    <source>
        <dbReference type="ARBA" id="ARBA00004651"/>
    </source>
</evidence>
<evidence type="ECO:0000256" key="11">
    <source>
        <dbReference type="ARBA" id="ARBA00022692"/>
    </source>
</evidence>
<evidence type="ECO:0000256" key="8">
    <source>
        <dbReference type="ARBA" id="ARBA00022475"/>
    </source>
</evidence>
<keyword evidence="11 18" id="KW-0812">Transmembrane</keyword>
<dbReference type="Proteomes" id="UP001356170">
    <property type="component" value="Unassembled WGS sequence"/>
</dbReference>
<dbReference type="EC" id="2.7.7.41" evidence="6 18"/>